<comment type="subcellular location">
    <subcellularLocation>
        <location evidence="1 9">Cell outer membrane</location>
        <topology evidence="1 9">Multi-pass membrane protein</topology>
    </subcellularLocation>
</comment>
<feature type="region of interest" description="Disordered" evidence="12">
    <location>
        <begin position="700"/>
        <end position="722"/>
    </location>
</feature>
<feature type="signal peptide" evidence="13">
    <location>
        <begin position="1"/>
        <end position="26"/>
    </location>
</feature>
<sequence length="975" mass="105895">MATHNTRKLRRATLLGSAAIAMAVVAAGNSTYAQDADTEEDDSLEEVTVTGSRIKRTGITAPQPVTVLDAEALGLQSEVNLANVLNQLPALGSTLTNASSTGFIGTVGISPLDLRRLGTDRTLVLVNGRRHVASRPASAAVDINTIPQELIERVEVLTGGASAIYGADAVTGVVNFVMKDDYEGASLIVQAGDADEGDAFSYTARGIVGSNFADGRGNAVFTFEFADTQGYTGLDRSFTRRGEQFVDNPNDGDTPQNTNDGIPDEILIENRRLNFITAGGIFLDPNTGNRFKAENGQFLPFNLGDQTFPDGSAIGGDGIPEQDIAGSIQGDLQRVLVTGNIRYDLTEDLRFFMDTKYMNATSFALNGTGAFDIFSIGIQDDNAFLTDAQRQFMQDNNITSFSVSRSHQEAERNSRAERELFRGVAGFEGNITETISFDLAYIHGRATNAIQQGNNRINDRFLAGIDAVIDPATGQAVCRSTIDPDAAQGVPDFARNGCVPINILGENAMSQEAIDFAYVNAFVNETVEQNVIMGTLTGDTSELNIELPGGPIQWAVGGEYRDEQAESFPSEVDQLGITFLNIIPPTTGGFDVWEGFAEVVLPVLKGVRFAEELTLDAAVRISDYSTIGSANTWKVGMTWAPVRDVRFRGTYSESVRAPNIGELFGPQSQTFQFFEDPCDTENLDLGSPDREANCRALGVPEGFDQDETRGNIPGTIGGNPNVGEEESTSFSIGMVYTPSWARGLSLTVDYWDIEITDAIDTPLLQNVLDNCVDGSTIDNQFCPLITRDPVNQQITGFELTNQNLAALEASGIDFEINYLLDTESAGLGNLGTVNFRAVGTWLNENTEFPFQVDPDFFDEEHGELGTPEWAVNFNATWNIGKFSLNYELRFIDSMLIVERDELEADPDLQDIVSTGSIFYHDIALFYQMTDEVQLFGGVNNLTQVFPRFGLNGAGTDSAIFDNIGRFFFAGARLQF</sequence>
<evidence type="ECO:0000313" key="17">
    <source>
        <dbReference type="Proteomes" id="UP000271227"/>
    </source>
</evidence>
<evidence type="ECO:0000256" key="2">
    <source>
        <dbReference type="ARBA" id="ARBA00022448"/>
    </source>
</evidence>
<dbReference type="Pfam" id="PF07715">
    <property type="entry name" value="Plug"/>
    <property type="match status" value="1"/>
</dbReference>
<comment type="similarity">
    <text evidence="9 11">Belongs to the TonB-dependent receptor family.</text>
</comment>
<evidence type="ECO:0000256" key="7">
    <source>
        <dbReference type="ARBA" id="ARBA00023136"/>
    </source>
</evidence>
<evidence type="ECO:0000259" key="15">
    <source>
        <dbReference type="Pfam" id="PF07715"/>
    </source>
</evidence>
<dbReference type="Gene3D" id="2.170.130.10">
    <property type="entry name" value="TonB-dependent receptor, plug domain"/>
    <property type="match status" value="1"/>
</dbReference>
<evidence type="ECO:0000256" key="10">
    <source>
        <dbReference type="PROSITE-ProRule" id="PRU10144"/>
    </source>
</evidence>
<keyword evidence="4 9" id="KW-0812">Transmembrane</keyword>
<keyword evidence="8 9" id="KW-0998">Cell outer membrane</keyword>
<feature type="domain" description="TonB-dependent receptor plug" evidence="15">
    <location>
        <begin position="60"/>
        <end position="173"/>
    </location>
</feature>
<dbReference type="PROSITE" id="PS01156">
    <property type="entry name" value="TONB_DEPENDENT_REC_2"/>
    <property type="match status" value="1"/>
</dbReference>
<dbReference type="InParanoid" id="A0A3M0C405"/>
<dbReference type="InterPro" id="IPR012910">
    <property type="entry name" value="Plug_dom"/>
</dbReference>
<keyword evidence="7 9" id="KW-0472">Membrane</keyword>
<comment type="caution">
    <text evidence="16">The sequence shown here is derived from an EMBL/GenBank/DDBJ whole genome shotgun (WGS) entry which is preliminary data.</text>
</comment>
<gene>
    <name evidence="16" type="ORF">BXY39_3735</name>
</gene>
<dbReference type="Proteomes" id="UP000271227">
    <property type="component" value="Unassembled WGS sequence"/>
</dbReference>
<feature type="short sequence motif" description="TonB C-terminal box" evidence="10">
    <location>
        <begin position="958"/>
        <end position="975"/>
    </location>
</feature>
<dbReference type="OrthoDB" id="7051241at2"/>
<feature type="chain" id="PRO_5018331883" evidence="13">
    <location>
        <begin position="27"/>
        <end position="975"/>
    </location>
</feature>
<evidence type="ECO:0000256" key="13">
    <source>
        <dbReference type="SAM" id="SignalP"/>
    </source>
</evidence>
<dbReference type="AlphaFoldDB" id="A0A3M0C405"/>
<evidence type="ECO:0000256" key="4">
    <source>
        <dbReference type="ARBA" id="ARBA00022692"/>
    </source>
</evidence>
<dbReference type="InterPro" id="IPR010917">
    <property type="entry name" value="TonB_rcpt_CS"/>
</dbReference>
<evidence type="ECO:0000256" key="12">
    <source>
        <dbReference type="SAM" id="MobiDB-lite"/>
    </source>
</evidence>
<dbReference type="PANTHER" id="PTHR47234:SF2">
    <property type="entry name" value="TONB-DEPENDENT RECEPTOR"/>
    <property type="match status" value="1"/>
</dbReference>
<keyword evidence="5 13" id="KW-0732">Signal</keyword>
<evidence type="ECO:0000256" key="1">
    <source>
        <dbReference type="ARBA" id="ARBA00004571"/>
    </source>
</evidence>
<organism evidence="16 17">
    <name type="scientific">Eilatimonas milleporae</name>
    <dbReference type="NCBI Taxonomy" id="911205"/>
    <lineage>
        <taxon>Bacteria</taxon>
        <taxon>Pseudomonadati</taxon>
        <taxon>Pseudomonadota</taxon>
        <taxon>Alphaproteobacteria</taxon>
        <taxon>Kordiimonadales</taxon>
        <taxon>Kordiimonadaceae</taxon>
        <taxon>Eilatimonas</taxon>
    </lineage>
</organism>
<dbReference type="InterPro" id="IPR037066">
    <property type="entry name" value="Plug_dom_sf"/>
</dbReference>
<keyword evidence="16" id="KW-0675">Receptor</keyword>
<evidence type="ECO:0000256" key="8">
    <source>
        <dbReference type="ARBA" id="ARBA00023237"/>
    </source>
</evidence>
<keyword evidence="17" id="KW-1185">Reference proteome</keyword>
<name>A0A3M0C405_9PROT</name>
<accession>A0A3M0C405</accession>
<evidence type="ECO:0000259" key="14">
    <source>
        <dbReference type="Pfam" id="PF00593"/>
    </source>
</evidence>
<feature type="domain" description="TonB-dependent receptor-like beta-barrel" evidence="14">
    <location>
        <begin position="535"/>
        <end position="941"/>
    </location>
</feature>
<dbReference type="InterPro" id="IPR036942">
    <property type="entry name" value="Beta-barrel_TonB_sf"/>
</dbReference>
<protein>
    <submittedName>
        <fullName evidence="16">TonB-dependent receptor-like protein</fullName>
    </submittedName>
</protein>
<dbReference type="RefSeq" id="WP_147453639.1">
    <property type="nucleotide sequence ID" value="NZ_REFR01000016.1"/>
</dbReference>
<keyword evidence="6 11" id="KW-0798">TonB box</keyword>
<evidence type="ECO:0000256" key="9">
    <source>
        <dbReference type="PROSITE-ProRule" id="PRU01360"/>
    </source>
</evidence>
<dbReference type="Gene3D" id="2.40.170.20">
    <property type="entry name" value="TonB-dependent receptor, beta-barrel domain"/>
    <property type="match status" value="1"/>
</dbReference>
<dbReference type="SUPFAM" id="SSF56935">
    <property type="entry name" value="Porins"/>
    <property type="match status" value="1"/>
</dbReference>
<evidence type="ECO:0000256" key="3">
    <source>
        <dbReference type="ARBA" id="ARBA00022452"/>
    </source>
</evidence>
<evidence type="ECO:0000313" key="16">
    <source>
        <dbReference type="EMBL" id="RMB01546.1"/>
    </source>
</evidence>
<dbReference type="PROSITE" id="PS52016">
    <property type="entry name" value="TONB_DEPENDENT_REC_3"/>
    <property type="match status" value="1"/>
</dbReference>
<feature type="compositionally biased region" description="Low complexity" evidence="12">
    <location>
        <begin position="710"/>
        <end position="722"/>
    </location>
</feature>
<dbReference type="InterPro" id="IPR039426">
    <property type="entry name" value="TonB-dep_rcpt-like"/>
</dbReference>
<keyword evidence="2 9" id="KW-0813">Transport</keyword>
<dbReference type="PANTHER" id="PTHR47234">
    <property type="match status" value="1"/>
</dbReference>
<dbReference type="EMBL" id="REFR01000016">
    <property type="protein sequence ID" value="RMB01546.1"/>
    <property type="molecule type" value="Genomic_DNA"/>
</dbReference>
<proteinExistence type="inferred from homology"/>
<dbReference type="InterPro" id="IPR000531">
    <property type="entry name" value="Beta-barrel_TonB"/>
</dbReference>
<evidence type="ECO:0000256" key="6">
    <source>
        <dbReference type="ARBA" id="ARBA00023077"/>
    </source>
</evidence>
<keyword evidence="3 9" id="KW-1134">Transmembrane beta strand</keyword>
<dbReference type="Pfam" id="PF00593">
    <property type="entry name" value="TonB_dep_Rec_b-barrel"/>
    <property type="match status" value="1"/>
</dbReference>
<reference evidence="16 17" key="1">
    <citation type="submission" date="2018-10" db="EMBL/GenBank/DDBJ databases">
        <title>Genomic Encyclopedia of Archaeal and Bacterial Type Strains, Phase II (KMG-II): from individual species to whole genera.</title>
        <authorList>
            <person name="Goeker M."/>
        </authorList>
    </citation>
    <scope>NUCLEOTIDE SEQUENCE [LARGE SCALE GENOMIC DNA]</scope>
    <source>
        <strain evidence="16 17">DSM 25217</strain>
    </source>
</reference>
<evidence type="ECO:0000256" key="5">
    <source>
        <dbReference type="ARBA" id="ARBA00022729"/>
    </source>
</evidence>
<evidence type="ECO:0000256" key="11">
    <source>
        <dbReference type="RuleBase" id="RU003357"/>
    </source>
</evidence>
<dbReference type="GO" id="GO:0009279">
    <property type="term" value="C:cell outer membrane"/>
    <property type="evidence" value="ECO:0007669"/>
    <property type="project" value="UniProtKB-SubCell"/>
</dbReference>